<dbReference type="STRING" id="63186.ZOBELLIA_3543"/>
<feature type="transmembrane region" description="Helical" evidence="1">
    <location>
        <begin position="12"/>
        <end position="33"/>
    </location>
</feature>
<evidence type="ECO:0000256" key="1">
    <source>
        <dbReference type="SAM" id="Phobius"/>
    </source>
</evidence>
<keyword evidence="3" id="KW-1185">Reference proteome</keyword>
<proteinExistence type="predicted"/>
<keyword evidence="1" id="KW-0812">Transmembrane</keyword>
<protein>
    <submittedName>
        <fullName evidence="2">Uncharacterized protein</fullName>
    </submittedName>
</protein>
<accession>G0L8M3</accession>
<dbReference type="HOGENOM" id="CLU_3376859_0_0_10"/>
<reference evidence="2 3" key="2">
    <citation type="journal article" date="2012" name="Environ. Microbiol.">
        <title>Characterization of the first alginolytic operons in a marine bacterium: from their emergence in marine Flavobacteriia to their independent transfers to marine Proteobacteria and human gut Bacteroides.</title>
        <authorList>
            <person name="Thomas F."/>
            <person name="Barbeyron T."/>
            <person name="Tonon T."/>
            <person name="Genicot S."/>
            <person name="Czjzek M."/>
            <person name="Michel G."/>
        </authorList>
    </citation>
    <scope>NUCLEOTIDE SEQUENCE [LARGE SCALE GENOMIC DNA]</scope>
    <source>
        <strain evidence="3">DSM 12802 / CCUG 47099 / CIP 106680 / NCIMB 13871 / Dsij</strain>
    </source>
</reference>
<keyword evidence="1" id="KW-0472">Membrane</keyword>
<gene>
    <name evidence="2" type="ordered locus">zobellia_3543</name>
</gene>
<reference evidence="3" key="1">
    <citation type="submission" date="2009-07" db="EMBL/GenBank/DDBJ databases">
        <title>Complete genome sequence of Zobellia galactanivorans Dsij.</title>
        <authorList>
            <consortium name="Genoscope - CEA"/>
        </authorList>
    </citation>
    <scope>NUCLEOTIDE SEQUENCE [LARGE SCALE GENOMIC DNA]</scope>
    <source>
        <strain evidence="3">DSM 12802 / CCUG 47099 / CIP 106680 / NCIMB 13871 / Dsij</strain>
    </source>
</reference>
<keyword evidence="1" id="KW-1133">Transmembrane helix</keyword>
<evidence type="ECO:0000313" key="2">
    <source>
        <dbReference type="EMBL" id="CAZ97681.1"/>
    </source>
</evidence>
<dbReference type="AlphaFoldDB" id="G0L8M3"/>
<name>G0L8M3_ZOBGA</name>
<sequence>MKILGNKLIVKSIWVNVALLFFKVMNFLNIHIYM</sequence>
<dbReference type="KEGG" id="zga:ZOBELLIA_3543"/>
<organism evidence="2 3">
    <name type="scientific">Zobellia galactanivorans (strain DSM 12802 / CCUG 47099 / CIP 106680 / NCIMB 13871 / Dsij)</name>
    <dbReference type="NCBI Taxonomy" id="63186"/>
    <lineage>
        <taxon>Bacteria</taxon>
        <taxon>Pseudomonadati</taxon>
        <taxon>Bacteroidota</taxon>
        <taxon>Flavobacteriia</taxon>
        <taxon>Flavobacteriales</taxon>
        <taxon>Flavobacteriaceae</taxon>
        <taxon>Zobellia</taxon>
    </lineage>
</organism>
<dbReference type="Proteomes" id="UP000008898">
    <property type="component" value="Chromosome"/>
</dbReference>
<dbReference type="EMBL" id="FP476056">
    <property type="protein sequence ID" value="CAZ97681.1"/>
    <property type="molecule type" value="Genomic_DNA"/>
</dbReference>
<evidence type="ECO:0000313" key="3">
    <source>
        <dbReference type="Proteomes" id="UP000008898"/>
    </source>
</evidence>